<organism evidence="1 2">
    <name type="scientific">Nocardioides dubius</name>
    <dbReference type="NCBI Taxonomy" id="317019"/>
    <lineage>
        <taxon>Bacteria</taxon>
        <taxon>Bacillati</taxon>
        <taxon>Actinomycetota</taxon>
        <taxon>Actinomycetes</taxon>
        <taxon>Propionibacteriales</taxon>
        <taxon>Nocardioidaceae</taxon>
        <taxon>Nocardioides</taxon>
    </lineage>
</organism>
<proteinExistence type="predicted"/>
<name>A0ABP4EMV2_9ACTN</name>
<dbReference type="EMBL" id="BAAALG010000012">
    <property type="protein sequence ID" value="GAA1109679.1"/>
    <property type="molecule type" value="Genomic_DNA"/>
</dbReference>
<evidence type="ECO:0000313" key="2">
    <source>
        <dbReference type="Proteomes" id="UP001501581"/>
    </source>
</evidence>
<comment type="caution">
    <text evidence="1">The sequence shown here is derived from an EMBL/GenBank/DDBJ whole genome shotgun (WGS) entry which is preliminary data.</text>
</comment>
<accession>A0ABP4EMV2</accession>
<gene>
    <name evidence="1" type="ORF">GCM10009668_32650</name>
</gene>
<reference evidence="2" key="1">
    <citation type="journal article" date="2019" name="Int. J. Syst. Evol. Microbiol.">
        <title>The Global Catalogue of Microorganisms (GCM) 10K type strain sequencing project: providing services to taxonomists for standard genome sequencing and annotation.</title>
        <authorList>
            <consortium name="The Broad Institute Genomics Platform"/>
            <consortium name="The Broad Institute Genome Sequencing Center for Infectious Disease"/>
            <person name="Wu L."/>
            <person name="Ma J."/>
        </authorList>
    </citation>
    <scope>NUCLEOTIDE SEQUENCE [LARGE SCALE GENOMIC DNA]</scope>
    <source>
        <strain evidence="2">JCM 13008</strain>
    </source>
</reference>
<protein>
    <submittedName>
        <fullName evidence="1">Uncharacterized protein</fullName>
    </submittedName>
</protein>
<dbReference type="RefSeq" id="WP_343995907.1">
    <property type="nucleotide sequence ID" value="NZ_BAAALG010000012.1"/>
</dbReference>
<evidence type="ECO:0000313" key="1">
    <source>
        <dbReference type="EMBL" id="GAA1109679.1"/>
    </source>
</evidence>
<sequence length="164" mass="17444">MDSRTQVLDDPFWSVVAARHPDLDIVLLPAAAGDPEPDLATPVFDATAEQVAEIVELVEGYRPAFGLAPDRHAEVVAGPTPDTVEVRLKHSGPDPAGAEILALIQSAADRTRRTEGPVVRVSATFDLVRVQATWAQATEVLVVRVTSPALRVGTDLAARLLGRA</sequence>
<keyword evidence="2" id="KW-1185">Reference proteome</keyword>
<dbReference type="Proteomes" id="UP001501581">
    <property type="component" value="Unassembled WGS sequence"/>
</dbReference>